<gene>
    <name evidence="2" type="ORF">K8V01_06240</name>
</gene>
<accession>A0A921MM05</accession>
<name>A0A921MM05_9FIRM</name>
<reference evidence="2" key="2">
    <citation type="submission" date="2021-09" db="EMBL/GenBank/DDBJ databases">
        <authorList>
            <person name="Gilroy R."/>
        </authorList>
    </citation>
    <scope>NUCLEOTIDE SEQUENCE</scope>
    <source>
        <strain evidence="2">CHK179-5677</strain>
    </source>
</reference>
<dbReference type="AlphaFoldDB" id="A0A921MM05"/>
<dbReference type="RefSeq" id="WP_304247870.1">
    <property type="nucleotide sequence ID" value="NZ_DYUC01000060.1"/>
</dbReference>
<evidence type="ECO:0000256" key="1">
    <source>
        <dbReference type="SAM" id="MobiDB-lite"/>
    </source>
</evidence>
<evidence type="ECO:0000313" key="3">
    <source>
        <dbReference type="Proteomes" id="UP000760668"/>
    </source>
</evidence>
<evidence type="ECO:0000313" key="2">
    <source>
        <dbReference type="EMBL" id="HJG86605.1"/>
    </source>
</evidence>
<dbReference type="Proteomes" id="UP000760668">
    <property type="component" value="Unassembled WGS sequence"/>
</dbReference>
<dbReference type="EMBL" id="DYUC01000060">
    <property type="protein sequence ID" value="HJG86605.1"/>
    <property type="molecule type" value="Genomic_DNA"/>
</dbReference>
<organism evidence="2 3">
    <name type="scientific">Pseudoflavonifractor capillosus</name>
    <dbReference type="NCBI Taxonomy" id="106588"/>
    <lineage>
        <taxon>Bacteria</taxon>
        <taxon>Bacillati</taxon>
        <taxon>Bacillota</taxon>
        <taxon>Clostridia</taxon>
        <taxon>Eubacteriales</taxon>
        <taxon>Oscillospiraceae</taxon>
        <taxon>Pseudoflavonifractor</taxon>
    </lineage>
</organism>
<reference evidence="2" key="1">
    <citation type="journal article" date="2021" name="PeerJ">
        <title>Extensive microbial diversity within the chicken gut microbiome revealed by metagenomics and culture.</title>
        <authorList>
            <person name="Gilroy R."/>
            <person name="Ravi A."/>
            <person name="Getino M."/>
            <person name="Pursley I."/>
            <person name="Horton D.L."/>
            <person name="Alikhan N.F."/>
            <person name="Baker D."/>
            <person name="Gharbi K."/>
            <person name="Hall N."/>
            <person name="Watson M."/>
            <person name="Adriaenssens E.M."/>
            <person name="Foster-Nyarko E."/>
            <person name="Jarju S."/>
            <person name="Secka A."/>
            <person name="Antonio M."/>
            <person name="Oren A."/>
            <person name="Chaudhuri R.R."/>
            <person name="La Ragione R."/>
            <person name="Hildebrand F."/>
            <person name="Pallen M.J."/>
        </authorList>
    </citation>
    <scope>NUCLEOTIDE SEQUENCE</scope>
    <source>
        <strain evidence="2">CHK179-5677</strain>
    </source>
</reference>
<sequence length="74" mass="7875">MMELYHPSVKYSIGEGLKNAKKGAPDVSGAPQAVEKVPGLFRQPSKMPLLSRRTAAQKSSLRSPEALHSKASGA</sequence>
<feature type="non-terminal residue" evidence="2">
    <location>
        <position position="74"/>
    </location>
</feature>
<feature type="region of interest" description="Disordered" evidence="1">
    <location>
        <begin position="19"/>
        <end position="74"/>
    </location>
</feature>
<protein>
    <submittedName>
        <fullName evidence="2">Uncharacterized protein</fullName>
    </submittedName>
</protein>
<comment type="caution">
    <text evidence="2">The sequence shown here is derived from an EMBL/GenBank/DDBJ whole genome shotgun (WGS) entry which is preliminary data.</text>
</comment>
<proteinExistence type="predicted"/>